<dbReference type="PROSITE" id="PS50068">
    <property type="entry name" value="LDLRA_2"/>
    <property type="match status" value="2"/>
</dbReference>
<dbReference type="PROSITE" id="PS01180">
    <property type="entry name" value="CUB"/>
    <property type="match status" value="1"/>
</dbReference>
<name>A0AAD5L9P0_9CRUS</name>
<dbReference type="InterPro" id="IPR035914">
    <property type="entry name" value="Sperma_CUB_dom_sf"/>
</dbReference>
<dbReference type="InterPro" id="IPR002172">
    <property type="entry name" value="LDrepeatLR_classA_rpt"/>
</dbReference>
<feature type="domain" description="CUB" evidence="4">
    <location>
        <begin position="739"/>
        <end position="840"/>
    </location>
</feature>
<dbReference type="PROSITE" id="PS01209">
    <property type="entry name" value="LDLRA_1"/>
    <property type="match status" value="1"/>
</dbReference>
<evidence type="ECO:0000313" key="5">
    <source>
        <dbReference type="EMBL" id="KAI9558686.1"/>
    </source>
</evidence>
<evidence type="ECO:0000256" key="3">
    <source>
        <dbReference type="SAM" id="SignalP"/>
    </source>
</evidence>
<dbReference type="PANTHER" id="PTHR46908:SF4">
    <property type="entry name" value="TUMOR NECROSIS FACTOR-INDUCIBLE GENE 6 PROTEIN"/>
    <property type="match status" value="1"/>
</dbReference>
<gene>
    <name evidence="5" type="ORF">GHT06_015475</name>
</gene>
<comment type="caution">
    <text evidence="2">Lacks conserved residue(s) required for the propagation of feature annotation.</text>
</comment>
<keyword evidence="1 2" id="KW-1015">Disulfide bond</keyword>
<keyword evidence="6" id="KW-1185">Reference proteome</keyword>
<dbReference type="Gene3D" id="4.10.400.10">
    <property type="entry name" value="Low-density Lipoprotein Receptor"/>
    <property type="match status" value="2"/>
</dbReference>
<dbReference type="CDD" id="cd00041">
    <property type="entry name" value="CUB"/>
    <property type="match status" value="2"/>
</dbReference>
<dbReference type="InterPro" id="IPR036055">
    <property type="entry name" value="LDL_receptor-like_sf"/>
</dbReference>
<dbReference type="SMART" id="SM00192">
    <property type="entry name" value="LDLa"/>
    <property type="match status" value="2"/>
</dbReference>
<keyword evidence="3" id="KW-0732">Signal</keyword>
<evidence type="ECO:0000256" key="1">
    <source>
        <dbReference type="ARBA" id="ARBA00023157"/>
    </source>
</evidence>
<feature type="chain" id="PRO_5042026492" description="CUB domain-containing protein" evidence="3">
    <location>
        <begin position="22"/>
        <end position="840"/>
    </location>
</feature>
<organism evidence="5 6">
    <name type="scientific">Daphnia sinensis</name>
    <dbReference type="NCBI Taxonomy" id="1820382"/>
    <lineage>
        <taxon>Eukaryota</taxon>
        <taxon>Metazoa</taxon>
        <taxon>Ecdysozoa</taxon>
        <taxon>Arthropoda</taxon>
        <taxon>Crustacea</taxon>
        <taxon>Branchiopoda</taxon>
        <taxon>Diplostraca</taxon>
        <taxon>Cladocera</taxon>
        <taxon>Anomopoda</taxon>
        <taxon>Daphniidae</taxon>
        <taxon>Daphnia</taxon>
        <taxon>Daphnia similis group</taxon>
    </lineage>
</organism>
<dbReference type="EMBL" id="WJBH02000005">
    <property type="protein sequence ID" value="KAI9558686.1"/>
    <property type="molecule type" value="Genomic_DNA"/>
</dbReference>
<sequence length="840" mass="93492">MEPWIRTLLSFLFISGTYVWATSEDITVNHVTNNCCDPEKYRQLQDRLDILETSVRNIVSAIASQKKGPLASISAILERDPAVNAVLWPKNNAGPRISKESTLFLGEAKQYELEGNATTQLKRALKCSLAHLLDVNTSETSPSGKMKAVLNENNSLEIEWTPPSMDCLKVSSGIWVRVSESGNQQPNMSTTEAYVTIPQKCLKRRANTSYSFILHASSSGVNVEKRCHFQLKDDLIPCQVYNVEVVPNYQSLKGRPLSTDILVPPTRGNSTSTESLIGVTSHPDSLALTWRDNSGCASQLTALSLKIFPDGDMDADAKLPIEIPRSCFEHVANETNSFSIHLSSNHSCPVKWEPLDACRRYKLEIQSVYWDARTKANVWRGASTMWETFTTEQSYRTVVTSATCHKDQFHCDGNCYENSWICDGTADCTSGIDELHCDTECGAQCVPHEQVCNGEYDCLDGSDEMNSGCEQMIEYSSVCYQIRNGSGHLSSQVTSPNDVNSIRIHSNRETQWSKSVFLISVQSDHQIWLSFTKFLTPEYHFLKVYDGPYSNSPLILSHSGATRPSSIRSSSNHLYLEIPSFHHQSYGVEVFYTSMPSTVEPFVPGCGGYVYRDGVIAFPDFLLLDPEITECVWFVEAGQSNRATALKKSFLLSNGTKLTSNEAASQMDLPYVSDGWNSSGEVLYDSRIASAAQSRNVTYSISHKTTVRILRPENQTNKDQDSWSLSLNVSTMHMPEYAVVNMTAGSSGTIKSPYFPVLPYEGNSDYRWNIHADSNSTIRLLFAFFDTQAGSDTFTLILEKSGTVSVPFTVTSSTNQILIRFVSDDDFTLHSGFLALYSPV</sequence>
<dbReference type="PRINTS" id="PR00261">
    <property type="entry name" value="LDLRECEPTOR"/>
</dbReference>
<dbReference type="PANTHER" id="PTHR46908">
    <property type="entry name" value="CUBILIN-LIKE PROTEIN"/>
    <property type="match status" value="1"/>
</dbReference>
<dbReference type="InterPro" id="IPR023415">
    <property type="entry name" value="LDLR_class-A_CS"/>
</dbReference>
<reference evidence="5 6" key="1">
    <citation type="submission" date="2022-05" db="EMBL/GenBank/DDBJ databases">
        <title>A multi-omics perspective on studying reproductive biology in Daphnia sinensis.</title>
        <authorList>
            <person name="Jia J."/>
        </authorList>
    </citation>
    <scope>NUCLEOTIDE SEQUENCE [LARGE SCALE GENOMIC DNA]</scope>
    <source>
        <strain evidence="5 6">WSL</strain>
    </source>
</reference>
<dbReference type="Proteomes" id="UP000820818">
    <property type="component" value="Linkage Group LG5"/>
</dbReference>
<dbReference type="Gene3D" id="2.60.120.290">
    <property type="entry name" value="Spermadhesin, CUB domain"/>
    <property type="match status" value="2"/>
</dbReference>
<dbReference type="SUPFAM" id="SSF57424">
    <property type="entry name" value="LDL receptor-like module"/>
    <property type="match status" value="2"/>
</dbReference>
<dbReference type="CDD" id="cd00112">
    <property type="entry name" value="LDLa"/>
    <property type="match status" value="2"/>
</dbReference>
<accession>A0AAD5L9P0</accession>
<dbReference type="Pfam" id="PF00057">
    <property type="entry name" value="Ldl_recept_a"/>
    <property type="match status" value="1"/>
</dbReference>
<feature type="disulfide bond" evidence="2">
    <location>
        <begin position="422"/>
        <end position="437"/>
    </location>
</feature>
<dbReference type="InterPro" id="IPR000859">
    <property type="entry name" value="CUB_dom"/>
</dbReference>
<dbReference type="Pfam" id="PF00431">
    <property type="entry name" value="CUB"/>
    <property type="match status" value="2"/>
</dbReference>
<evidence type="ECO:0000313" key="6">
    <source>
        <dbReference type="Proteomes" id="UP000820818"/>
    </source>
</evidence>
<protein>
    <recommendedName>
        <fullName evidence="4">CUB domain-containing protein</fullName>
    </recommendedName>
</protein>
<evidence type="ECO:0000259" key="4">
    <source>
        <dbReference type="PROSITE" id="PS01180"/>
    </source>
</evidence>
<feature type="signal peptide" evidence="3">
    <location>
        <begin position="1"/>
        <end position="21"/>
    </location>
</feature>
<evidence type="ECO:0000256" key="2">
    <source>
        <dbReference type="PROSITE-ProRule" id="PRU00124"/>
    </source>
</evidence>
<dbReference type="SUPFAM" id="SSF49854">
    <property type="entry name" value="Spermadhesin, CUB domain"/>
    <property type="match status" value="2"/>
</dbReference>
<proteinExistence type="predicted"/>
<dbReference type="AlphaFoldDB" id="A0AAD5L9P0"/>
<dbReference type="InterPro" id="IPR052129">
    <property type="entry name" value="Spermadhesin-Link_domain"/>
</dbReference>
<dbReference type="SMART" id="SM00042">
    <property type="entry name" value="CUB"/>
    <property type="match status" value="1"/>
</dbReference>
<comment type="caution">
    <text evidence="5">The sequence shown here is derived from an EMBL/GenBank/DDBJ whole genome shotgun (WGS) entry which is preliminary data.</text>
</comment>